<evidence type="ECO:0000313" key="1">
    <source>
        <dbReference type="EMBL" id="PRQ25929.1"/>
    </source>
</evidence>
<protein>
    <submittedName>
        <fullName evidence="1">Uncharacterized protein</fullName>
    </submittedName>
</protein>
<dbReference type="EMBL" id="PDCK01000044">
    <property type="protein sequence ID" value="PRQ25929.1"/>
    <property type="molecule type" value="Genomic_DNA"/>
</dbReference>
<organism evidence="1 2">
    <name type="scientific">Rosa chinensis</name>
    <name type="common">China rose</name>
    <dbReference type="NCBI Taxonomy" id="74649"/>
    <lineage>
        <taxon>Eukaryota</taxon>
        <taxon>Viridiplantae</taxon>
        <taxon>Streptophyta</taxon>
        <taxon>Embryophyta</taxon>
        <taxon>Tracheophyta</taxon>
        <taxon>Spermatophyta</taxon>
        <taxon>Magnoliopsida</taxon>
        <taxon>eudicotyledons</taxon>
        <taxon>Gunneridae</taxon>
        <taxon>Pentapetalae</taxon>
        <taxon>rosids</taxon>
        <taxon>fabids</taxon>
        <taxon>Rosales</taxon>
        <taxon>Rosaceae</taxon>
        <taxon>Rosoideae</taxon>
        <taxon>Rosoideae incertae sedis</taxon>
        <taxon>Rosa</taxon>
    </lineage>
</organism>
<dbReference type="Proteomes" id="UP000238479">
    <property type="component" value="Chromosome 6"/>
</dbReference>
<evidence type="ECO:0000313" key="2">
    <source>
        <dbReference type="Proteomes" id="UP000238479"/>
    </source>
</evidence>
<accession>A0A2P6PVI2</accession>
<comment type="caution">
    <text evidence="1">The sequence shown here is derived from an EMBL/GenBank/DDBJ whole genome shotgun (WGS) entry which is preliminary data.</text>
</comment>
<dbReference type="AlphaFoldDB" id="A0A2P6PVI2"/>
<proteinExistence type="predicted"/>
<reference evidence="1 2" key="1">
    <citation type="journal article" date="2018" name="Nat. Genet.">
        <title>The Rosa genome provides new insights in the design of modern roses.</title>
        <authorList>
            <person name="Bendahmane M."/>
        </authorList>
    </citation>
    <scope>NUCLEOTIDE SEQUENCE [LARGE SCALE GENOMIC DNA]</scope>
    <source>
        <strain evidence="2">cv. Old Blush</strain>
    </source>
</reference>
<keyword evidence="2" id="KW-1185">Reference proteome</keyword>
<dbReference type="Gramene" id="PRQ25929">
    <property type="protein sequence ID" value="PRQ25929"/>
    <property type="gene ID" value="RchiOBHm_Chr6g0289011"/>
</dbReference>
<name>A0A2P6PVI2_ROSCH</name>
<gene>
    <name evidence="1" type="ORF">RchiOBHm_Chr6g0289011</name>
</gene>
<sequence length="97" mass="10684">MGGCGHFFMGRRQQSGMGFARGSDETFSMSCWRVGACGAQLGLAEMFRLRLVPSGWRRRSGDDVSLRHDDGGTLTATVASKIHSGCVWQFFYSRVEA</sequence>